<feature type="active site" evidence="10">
    <location>
        <position position="304"/>
    </location>
</feature>
<evidence type="ECO:0000256" key="1">
    <source>
        <dbReference type="ARBA" id="ARBA00009388"/>
    </source>
</evidence>
<evidence type="ECO:0000256" key="4">
    <source>
        <dbReference type="ARBA" id="ARBA00022729"/>
    </source>
</evidence>
<dbReference type="Pfam" id="PF01839">
    <property type="entry name" value="FG-GAP"/>
    <property type="match status" value="6"/>
</dbReference>
<dbReference type="InterPro" id="IPR013519">
    <property type="entry name" value="Int_alpha_beta-p"/>
</dbReference>
<name>A0A8J3VDQ2_9ACTN</name>
<evidence type="ECO:0000256" key="2">
    <source>
        <dbReference type="ARBA" id="ARBA00022670"/>
    </source>
</evidence>
<dbReference type="CDD" id="cd09597">
    <property type="entry name" value="M4_TLP"/>
    <property type="match status" value="1"/>
</dbReference>
<feature type="active site" description="Proton donor" evidence="10">
    <location>
        <position position="397"/>
    </location>
</feature>
<feature type="domain" description="Peptidase M4" evidence="11">
    <location>
        <begin position="232"/>
        <end position="311"/>
    </location>
</feature>
<dbReference type="GO" id="GO:0004222">
    <property type="term" value="F:metalloendopeptidase activity"/>
    <property type="evidence" value="ECO:0007669"/>
    <property type="project" value="InterPro"/>
</dbReference>
<keyword evidence="6" id="KW-0378">Hydrolase</keyword>
<dbReference type="InterPro" id="IPR027268">
    <property type="entry name" value="Peptidase_M4/M1_CTD_sf"/>
</dbReference>
<evidence type="ECO:0000259" key="13">
    <source>
        <dbReference type="Pfam" id="PF07504"/>
    </source>
</evidence>
<dbReference type="PANTHER" id="PTHR33794:SF1">
    <property type="entry name" value="BACILLOLYSIN"/>
    <property type="match status" value="1"/>
</dbReference>
<evidence type="ECO:0000256" key="8">
    <source>
        <dbReference type="ARBA" id="ARBA00023049"/>
    </source>
</evidence>
<dbReference type="InterPro" id="IPR013856">
    <property type="entry name" value="Peptidase_M4_domain"/>
</dbReference>
<dbReference type="GO" id="GO:0046872">
    <property type="term" value="F:metal ion binding"/>
    <property type="evidence" value="ECO:0007669"/>
    <property type="project" value="UniProtKB-KW"/>
</dbReference>
<evidence type="ECO:0000256" key="6">
    <source>
        <dbReference type="ARBA" id="ARBA00022801"/>
    </source>
</evidence>
<protein>
    <submittedName>
        <fullName evidence="14">Uncharacterized protein</fullName>
    </submittedName>
</protein>
<proteinExistence type="inferred from homology"/>
<keyword evidence="8" id="KW-0482">Metalloprotease</keyword>
<dbReference type="InterPro" id="IPR023612">
    <property type="entry name" value="Peptidase_M4"/>
</dbReference>
<comment type="caution">
    <text evidence="14">The sequence shown here is derived from an EMBL/GenBank/DDBJ whole genome shotgun (WGS) entry which is preliminary data.</text>
</comment>
<dbReference type="InterPro" id="IPR001570">
    <property type="entry name" value="Peptidase_M4_C_domain"/>
</dbReference>
<keyword evidence="5" id="KW-0677">Repeat</keyword>
<keyword evidence="3" id="KW-0479">Metal-binding</keyword>
<dbReference type="SUPFAM" id="SSF69318">
    <property type="entry name" value="Integrin alpha N-terminal domain"/>
    <property type="match status" value="2"/>
</dbReference>
<evidence type="ECO:0000256" key="5">
    <source>
        <dbReference type="ARBA" id="ARBA00022737"/>
    </source>
</evidence>
<organism evidence="14 15">
    <name type="scientific">Rhizocola hellebori</name>
    <dbReference type="NCBI Taxonomy" id="1392758"/>
    <lineage>
        <taxon>Bacteria</taxon>
        <taxon>Bacillati</taxon>
        <taxon>Actinomycetota</taxon>
        <taxon>Actinomycetes</taxon>
        <taxon>Micromonosporales</taxon>
        <taxon>Micromonosporaceae</taxon>
        <taxon>Rhizocola</taxon>
    </lineage>
</organism>
<dbReference type="Proteomes" id="UP000612899">
    <property type="component" value="Unassembled WGS sequence"/>
</dbReference>
<keyword evidence="7" id="KW-0862">Zinc</keyword>
<evidence type="ECO:0000313" key="15">
    <source>
        <dbReference type="Proteomes" id="UP000612899"/>
    </source>
</evidence>
<feature type="domain" description="Peptidase M4 C-terminal" evidence="12">
    <location>
        <begin position="314"/>
        <end position="461"/>
    </location>
</feature>
<evidence type="ECO:0000256" key="9">
    <source>
        <dbReference type="ARBA" id="ARBA00023180"/>
    </source>
</evidence>
<dbReference type="InterPro" id="IPR028994">
    <property type="entry name" value="Integrin_alpha_N"/>
</dbReference>
<evidence type="ECO:0000259" key="11">
    <source>
        <dbReference type="Pfam" id="PF01447"/>
    </source>
</evidence>
<sequence>MVRDDKGRVRAVHPAAQKVIKPKLISGKTPSTPVEAARSHANQLANMFGVRDAAKELGVSGETQLSDAKVVHFAQSINGVPVIGGELNVLVDGAGNLRSINGETSAAALSGKATVTARAAADTAIKATAKATRLPEQALKAGNPVLSGYDPELIGGPGSAATVWKVEVTAGKGMDVRQLVLVNAEDGRVVLSFSQVAHADRRICGFDNVANPDNRCPGGVPVTRSEGQEPTGNTTVDAAYEFSGAYNIMLATLGRNSIDNNGMALASAVDFCPQAPCPYANAFWDGAQTTYGQGFLTEDVLAHEFTHGVTEFTSKLLYYYQSGAINESISDVIGEAFDQLYTGPFAGNDDPSVKWLMGEDVAGGAARNMANPPAFNQPDATSSPLWKADPFDMGGVHINSGVGNKAAYLMTEGGSFGGFVIVPIGDILKVARIWLAAEGLLTAGSDYTDLAFALHQACINLTKTPSFGITDNNCLSVLYSTGAVGMSNVPTAEGTIPQASQCTPGTASTNVLFENFNWPVSATLPPGWSETGEASIDGQARPSNSAGNALFIPDPFIDPLAIETVERTSFVQLPVSSSLFAYFNHHYSFDFVPAGLQGQGYFDGGRVEVDVEGDAFSWIPLNTGWNVGPDKALSGKSGVWFSGDSRGWTSSRVSLAAYSGKRVKLRFVLATDGFASFTAAYGWWIDNFKIYSCAGKKPLTTDINGDGYGDVVIGEPGRRVSDLANGGDVRMVWGNSQGLDITGNEVFSQDNALVAGAANTNGRFGTAVATADFHGDGFADIAVGAPNSPEGEGSVTLLRGYVWGVTTQNSFFAAPASTSVPEPFANSNFGASLAVGDFNDDGFGDLAIGAPGHNAGRGGVKVLYGSASGLVRTTGATNWFVQGANSVPGTAEDLDGFGSSLASGDFNGDGRTDLAIGAAGEDVGTAVDAGSVTVLLGTASGLSGTGAQEFTEGAAGMPGTAESGDQFGFSLAAGDVTGDLKADLVVGAPGETVGGNANSGAIFLLRGSASGPTTVNSQAIDESSTIVPGEASTSRFGYSVAVGDQDGDGRAEVVAGAPNKNVGGQDQAGAVTILPGSVSGLVGVGTTWSQGTNGVPDTAEANDHFGAAVLMARIRFQSRSDLVAGAPDETATFAEQGLVHFLTNTSTGNQTVSSSNLIGGGMAIADFGAALG</sequence>
<dbReference type="SUPFAM" id="SSF55486">
    <property type="entry name" value="Metalloproteases ('zincins'), catalytic domain"/>
    <property type="match status" value="1"/>
</dbReference>
<dbReference type="InterPro" id="IPR011096">
    <property type="entry name" value="FTP_domain"/>
</dbReference>
<keyword evidence="2" id="KW-0645">Protease</keyword>
<dbReference type="SMART" id="SM00191">
    <property type="entry name" value="Int_alpha"/>
    <property type="match status" value="7"/>
</dbReference>
<dbReference type="PANTHER" id="PTHR33794">
    <property type="entry name" value="BACILLOLYSIN"/>
    <property type="match status" value="1"/>
</dbReference>
<dbReference type="AlphaFoldDB" id="A0A8J3VDQ2"/>
<dbReference type="InterPro" id="IPR050728">
    <property type="entry name" value="Zinc_Metalloprotease_M4"/>
</dbReference>
<dbReference type="Gene3D" id="1.10.390.10">
    <property type="entry name" value="Neutral Protease Domain 2"/>
    <property type="match status" value="1"/>
</dbReference>
<dbReference type="Pfam" id="PF01447">
    <property type="entry name" value="Peptidase_M4"/>
    <property type="match status" value="1"/>
</dbReference>
<dbReference type="GO" id="GO:0006508">
    <property type="term" value="P:proteolysis"/>
    <property type="evidence" value="ECO:0007669"/>
    <property type="project" value="UniProtKB-KW"/>
</dbReference>
<evidence type="ECO:0000256" key="10">
    <source>
        <dbReference type="PIRSR" id="PIRSR623612-1"/>
    </source>
</evidence>
<keyword evidence="15" id="KW-1185">Reference proteome</keyword>
<dbReference type="InterPro" id="IPR013517">
    <property type="entry name" value="FG-GAP"/>
</dbReference>
<dbReference type="Pfam" id="PF07504">
    <property type="entry name" value="FTP"/>
    <property type="match status" value="1"/>
</dbReference>
<comment type="similarity">
    <text evidence="1">Belongs to the peptidase M4 family.</text>
</comment>
<dbReference type="EMBL" id="BONY01000003">
    <property type="protein sequence ID" value="GIH02667.1"/>
    <property type="molecule type" value="Genomic_DNA"/>
</dbReference>
<gene>
    <name evidence="14" type="ORF">Rhe02_07340</name>
</gene>
<dbReference type="Gene3D" id="2.130.10.130">
    <property type="entry name" value="Integrin alpha, N-terminal"/>
    <property type="match status" value="3"/>
</dbReference>
<feature type="domain" description="FTP" evidence="13">
    <location>
        <begin position="70"/>
        <end position="103"/>
    </location>
</feature>
<dbReference type="Gene3D" id="3.10.170.10">
    <property type="match status" value="1"/>
</dbReference>
<reference evidence="14" key="1">
    <citation type="submission" date="2021-01" db="EMBL/GenBank/DDBJ databases">
        <title>Whole genome shotgun sequence of Rhizocola hellebori NBRC 109834.</title>
        <authorList>
            <person name="Komaki H."/>
            <person name="Tamura T."/>
        </authorList>
    </citation>
    <scope>NUCLEOTIDE SEQUENCE</scope>
    <source>
        <strain evidence="14">NBRC 109834</strain>
    </source>
</reference>
<dbReference type="PROSITE" id="PS51470">
    <property type="entry name" value="FG_GAP"/>
    <property type="match status" value="5"/>
</dbReference>
<accession>A0A8J3VDQ2</accession>
<evidence type="ECO:0000256" key="7">
    <source>
        <dbReference type="ARBA" id="ARBA00022833"/>
    </source>
</evidence>
<keyword evidence="9" id="KW-0325">Glycoprotein</keyword>
<evidence type="ECO:0000256" key="3">
    <source>
        <dbReference type="ARBA" id="ARBA00022723"/>
    </source>
</evidence>
<keyword evidence="4" id="KW-0732">Signal</keyword>
<evidence type="ECO:0000259" key="12">
    <source>
        <dbReference type="Pfam" id="PF02868"/>
    </source>
</evidence>
<evidence type="ECO:0000313" key="14">
    <source>
        <dbReference type="EMBL" id="GIH02667.1"/>
    </source>
</evidence>
<dbReference type="PRINTS" id="PR00730">
    <property type="entry name" value="THERMOLYSIN"/>
</dbReference>
<dbReference type="Pfam" id="PF02868">
    <property type="entry name" value="Peptidase_M4_C"/>
    <property type="match status" value="1"/>
</dbReference>